<dbReference type="Proteomes" id="UP000215914">
    <property type="component" value="Chromosome 14"/>
</dbReference>
<organism evidence="1 2">
    <name type="scientific">Helianthus annuus</name>
    <name type="common">Common sunflower</name>
    <dbReference type="NCBI Taxonomy" id="4232"/>
    <lineage>
        <taxon>Eukaryota</taxon>
        <taxon>Viridiplantae</taxon>
        <taxon>Streptophyta</taxon>
        <taxon>Embryophyta</taxon>
        <taxon>Tracheophyta</taxon>
        <taxon>Spermatophyta</taxon>
        <taxon>Magnoliopsida</taxon>
        <taxon>eudicotyledons</taxon>
        <taxon>Gunneridae</taxon>
        <taxon>Pentapetalae</taxon>
        <taxon>asterids</taxon>
        <taxon>campanulids</taxon>
        <taxon>Asterales</taxon>
        <taxon>Asteraceae</taxon>
        <taxon>Asteroideae</taxon>
        <taxon>Heliantheae alliance</taxon>
        <taxon>Heliantheae</taxon>
        <taxon>Helianthus</taxon>
    </lineage>
</organism>
<gene>
    <name evidence="1" type="ORF">HannXRQ_Chr14g0442431</name>
</gene>
<reference evidence="2" key="1">
    <citation type="journal article" date="2017" name="Nature">
        <title>The sunflower genome provides insights into oil metabolism, flowering and Asterid evolution.</title>
        <authorList>
            <person name="Badouin H."/>
            <person name="Gouzy J."/>
            <person name="Grassa C.J."/>
            <person name="Murat F."/>
            <person name="Staton S.E."/>
            <person name="Cottret L."/>
            <person name="Lelandais-Briere C."/>
            <person name="Owens G.L."/>
            <person name="Carrere S."/>
            <person name="Mayjonade B."/>
            <person name="Legrand L."/>
            <person name="Gill N."/>
            <person name="Kane N.C."/>
            <person name="Bowers J.E."/>
            <person name="Hubner S."/>
            <person name="Bellec A."/>
            <person name="Berard A."/>
            <person name="Berges H."/>
            <person name="Blanchet N."/>
            <person name="Boniface M.C."/>
            <person name="Brunel D."/>
            <person name="Catrice O."/>
            <person name="Chaidir N."/>
            <person name="Claudel C."/>
            <person name="Donnadieu C."/>
            <person name="Faraut T."/>
            <person name="Fievet G."/>
            <person name="Helmstetter N."/>
            <person name="King M."/>
            <person name="Knapp S.J."/>
            <person name="Lai Z."/>
            <person name="Le Paslier M.C."/>
            <person name="Lippi Y."/>
            <person name="Lorenzon L."/>
            <person name="Mandel J.R."/>
            <person name="Marage G."/>
            <person name="Marchand G."/>
            <person name="Marquand E."/>
            <person name="Bret-Mestries E."/>
            <person name="Morien E."/>
            <person name="Nambeesan S."/>
            <person name="Nguyen T."/>
            <person name="Pegot-Espagnet P."/>
            <person name="Pouilly N."/>
            <person name="Raftis F."/>
            <person name="Sallet E."/>
            <person name="Schiex T."/>
            <person name="Thomas J."/>
            <person name="Vandecasteele C."/>
            <person name="Vares D."/>
            <person name="Vear F."/>
            <person name="Vautrin S."/>
            <person name="Crespi M."/>
            <person name="Mangin B."/>
            <person name="Burke J.M."/>
            <person name="Salse J."/>
            <person name="Munos S."/>
            <person name="Vincourt P."/>
            <person name="Rieseberg L.H."/>
            <person name="Langlade N.B."/>
        </authorList>
    </citation>
    <scope>NUCLEOTIDE SEQUENCE [LARGE SCALE GENOMIC DNA]</scope>
    <source>
        <strain evidence="2">cv. SF193</strain>
    </source>
</reference>
<evidence type="ECO:0000313" key="1">
    <source>
        <dbReference type="EMBL" id="OTF98146.1"/>
    </source>
</evidence>
<protein>
    <submittedName>
        <fullName evidence="1">Uncharacterized protein</fullName>
    </submittedName>
</protein>
<name>A0A251SH36_HELAN</name>
<keyword evidence="2" id="KW-1185">Reference proteome</keyword>
<accession>A0A251SH36</accession>
<evidence type="ECO:0000313" key="2">
    <source>
        <dbReference type="Proteomes" id="UP000215914"/>
    </source>
</evidence>
<dbReference type="EMBL" id="CM007903">
    <property type="protein sequence ID" value="OTF98146.1"/>
    <property type="molecule type" value="Genomic_DNA"/>
</dbReference>
<sequence length="126" mass="14406">MASICYQMRIEWCPFVSSLQIRQLGYSTFFLLQLNSLLTFQPPLLLSFHAIIKRWCSINRSLVTTSDLARRSSLLVNSIPNSGNFTSTLNRRPPNSLLCLSSDPFKIFNGEITRSLCLHICCVFDR</sequence>
<dbReference type="AlphaFoldDB" id="A0A251SH36"/>
<proteinExistence type="predicted"/>
<dbReference type="InParanoid" id="A0A251SH36"/>